<evidence type="ECO:0000259" key="6">
    <source>
        <dbReference type="Pfam" id="PF07992"/>
    </source>
</evidence>
<dbReference type="InterPro" id="IPR036188">
    <property type="entry name" value="FAD/NAD-bd_sf"/>
</dbReference>
<keyword evidence="8" id="KW-1185">Reference proteome</keyword>
<reference evidence="8" key="1">
    <citation type="submission" date="2023-07" db="EMBL/GenBank/DDBJ databases">
        <title>Novel species in the genus Lipingzhangella isolated from Sambhar Salt Lake.</title>
        <authorList>
            <person name="Jiya N."/>
            <person name="Kajale S."/>
            <person name="Sharma A."/>
        </authorList>
    </citation>
    <scope>NUCLEOTIDE SEQUENCE [LARGE SCALE GENOMIC DNA]</scope>
    <source>
        <strain evidence="8">LS1_29</strain>
    </source>
</reference>
<dbReference type="Proteomes" id="UP001250214">
    <property type="component" value="Unassembled WGS sequence"/>
</dbReference>
<dbReference type="EMBL" id="JAVLVT010000008">
    <property type="protein sequence ID" value="MDS1271789.1"/>
    <property type="molecule type" value="Genomic_DNA"/>
</dbReference>
<organism evidence="7 8">
    <name type="scientific">Lipingzhangella rawalii</name>
    <dbReference type="NCBI Taxonomy" id="2055835"/>
    <lineage>
        <taxon>Bacteria</taxon>
        <taxon>Bacillati</taxon>
        <taxon>Actinomycetota</taxon>
        <taxon>Actinomycetes</taxon>
        <taxon>Streptosporangiales</taxon>
        <taxon>Nocardiopsidaceae</taxon>
        <taxon>Lipingzhangella</taxon>
    </lineage>
</organism>
<proteinExistence type="inferred from homology"/>
<dbReference type="PRINTS" id="PR00368">
    <property type="entry name" value="FADPNR"/>
</dbReference>
<keyword evidence="5" id="KW-0560">Oxidoreductase</keyword>
<gene>
    <name evidence="7" type="ORF">RIF23_15960</name>
</gene>
<evidence type="ECO:0000256" key="4">
    <source>
        <dbReference type="ARBA" id="ARBA00022827"/>
    </source>
</evidence>
<dbReference type="SUPFAM" id="SSF51905">
    <property type="entry name" value="FAD/NAD(P)-binding domain"/>
    <property type="match status" value="1"/>
</dbReference>
<accession>A0ABU2HB20</accession>
<keyword evidence="4" id="KW-0274">FAD</keyword>
<dbReference type="PRINTS" id="PR00411">
    <property type="entry name" value="PNDRDTASEI"/>
</dbReference>
<dbReference type="PANTHER" id="PTHR42913:SF3">
    <property type="entry name" value="64 KDA MITOCHONDRIAL NADH DEHYDROGENASE (EUROFUNG)"/>
    <property type="match status" value="1"/>
</dbReference>
<dbReference type="InterPro" id="IPR023753">
    <property type="entry name" value="FAD/NAD-binding_dom"/>
</dbReference>
<comment type="cofactor">
    <cofactor evidence="1">
        <name>FAD</name>
        <dbReference type="ChEBI" id="CHEBI:57692"/>
    </cofactor>
</comment>
<name>A0ABU2HB20_9ACTN</name>
<comment type="similarity">
    <text evidence="2">Belongs to the NADH dehydrogenase family.</text>
</comment>
<feature type="domain" description="FAD/NAD(P)-binding" evidence="6">
    <location>
        <begin position="4"/>
        <end position="281"/>
    </location>
</feature>
<evidence type="ECO:0000256" key="1">
    <source>
        <dbReference type="ARBA" id="ARBA00001974"/>
    </source>
</evidence>
<dbReference type="Gene3D" id="3.50.50.100">
    <property type="match status" value="1"/>
</dbReference>
<evidence type="ECO:0000256" key="2">
    <source>
        <dbReference type="ARBA" id="ARBA00005272"/>
    </source>
</evidence>
<dbReference type="Pfam" id="PF07992">
    <property type="entry name" value="Pyr_redox_2"/>
    <property type="match status" value="1"/>
</dbReference>
<dbReference type="PANTHER" id="PTHR42913">
    <property type="entry name" value="APOPTOSIS-INDUCING FACTOR 1"/>
    <property type="match status" value="1"/>
</dbReference>
<keyword evidence="3" id="KW-0285">Flavoprotein</keyword>
<comment type="caution">
    <text evidence="7">The sequence shown here is derived from an EMBL/GenBank/DDBJ whole genome shotgun (WGS) entry which is preliminary data.</text>
</comment>
<sequence>MRHRIVVLGAGYAGLIAAKRIAAQLRAETVDVTLVNADPDFVERIRLHQVAANQQLPRRPLVELLHGTCVQLVVDRVVRLDVEHREVELAADGAGRTLGYDTLVYALGSVTDTGSVPGAAEHTWSVSGAADAAALRQRLAEREAQAVAVVGGGLTGIETATELAESYPEHRVMLLDAGRVGGWLSTPAQRHLRRVLDRLDVEVRDETSVSTVNPETLITPDGTEIPADTTVWAAGFRPPEIAREAGLAVTPTGRIQVDATMRSRSHPEVYAVGDAAAVAGPGGAELRMCCAAGSPMAGKAADVIAARLTGRRPGTFWFRFFGQCVSLGRNDGLVQLVRADDTVTGRVLTGRKAARVKEFISRGAAWPVRHPGPYRPVRRRPAQIAALRTESANR</sequence>
<protein>
    <submittedName>
        <fullName evidence="7">FAD-dependent oxidoreductase</fullName>
    </submittedName>
</protein>
<evidence type="ECO:0000256" key="5">
    <source>
        <dbReference type="ARBA" id="ARBA00023002"/>
    </source>
</evidence>
<evidence type="ECO:0000256" key="3">
    <source>
        <dbReference type="ARBA" id="ARBA00022630"/>
    </source>
</evidence>
<dbReference type="InterPro" id="IPR051169">
    <property type="entry name" value="NADH-Q_oxidoreductase"/>
</dbReference>
<evidence type="ECO:0000313" key="7">
    <source>
        <dbReference type="EMBL" id="MDS1271789.1"/>
    </source>
</evidence>
<evidence type="ECO:0000313" key="8">
    <source>
        <dbReference type="Proteomes" id="UP001250214"/>
    </source>
</evidence>
<dbReference type="RefSeq" id="WP_310913348.1">
    <property type="nucleotide sequence ID" value="NZ_JAVLVT010000008.1"/>
</dbReference>